<reference evidence="5" key="1">
    <citation type="submission" date="2015-06" db="UniProtKB">
        <authorList>
            <consortium name="EnsemblPlants"/>
        </authorList>
    </citation>
    <scope>IDENTIFICATION</scope>
</reference>
<dbReference type="EnsemblPlants" id="EMT05169">
    <property type="protein sequence ID" value="EMT05169"/>
    <property type="gene ID" value="F775_05898"/>
</dbReference>
<evidence type="ECO:0000256" key="1">
    <source>
        <dbReference type="ARBA" id="ARBA00001947"/>
    </source>
</evidence>
<dbReference type="AlphaFoldDB" id="M8AUS0"/>
<dbReference type="GO" id="GO:0005783">
    <property type="term" value="C:endoplasmic reticulum"/>
    <property type="evidence" value="ECO:0007669"/>
    <property type="project" value="UniProtKB-SubCell"/>
</dbReference>
<dbReference type="SUPFAM" id="SSF53187">
    <property type="entry name" value="Zn-dependent exopeptidases"/>
    <property type="match status" value="1"/>
</dbReference>
<dbReference type="Pfam" id="PF04389">
    <property type="entry name" value="Peptidase_M28"/>
    <property type="match status" value="1"/>
</dbReference>
<name>M8AUS0_AEGTA</name>
<evidence type="ECO:0000256" key="3">
    <source>
        <dbReference type="ARBA" id="ARBA00022824"/>
    </source>
</evidence>
<feature type="domain" description="Peptidase M28" evidence="4">
    <location>
        <begin position="48"/>
        <end position="108"/>
    </location>
</feature>
<dbReference type="Gene3D" id="3.40.630.10">
    <property type="entry name" value="Zn peptidases"/>
    <property type="match status" value="1"/>
</dbReference>
<organism evidence="5">
    <name type="scientific">Aegilops tauschii</name>
    <name type="common">Tausch's goatgrass</name>
    <name type="synonym">Aegilops squarrosa</name>
    <dbReference type="NCBI Taxonomy" id="37682"/>
    <lineage>
        <taxon>Eukaryota</taxon>
        <taxon>Viridiplantae</taxon>
        <taxon>Streptophyta</taxon>
        <taxon>Embryophyta</taxon>
        <taxon>Tracheophyta</taxon>
        <taxon>Spermatophyta</taxon>
        <taxon>Magnoliopsida</taxon>
        <taxon>Liliopsida</taxon>
        <taxon>Poales</taxon>
        <taxon>Poaceae</taxon>
        <taxon>BOP clade</taxon>
        <taxon>Pooideae</taxon>
        <taxon>Triticodae</taxon>
        <taxon>Triticeae</taxon>
        <taxon>Triticinae</taxon>
        <taxon>Aegilops</taxon>
    </lineage>
</organism>
<proteinExistence type="predicted"/>
<evidence type="ECO:0000313" key="5">
    <source>
        <dbReference type="EnsemblPlants" id="EMT05169"/>
    </source>
</evidence>
<dbReference type="InterPro" id="IPR007484">
    <property type="entry name" value="Peptidase_M28"/>
</dbReference>
<sequence length="112" mass="12411">MAWPHIGIKHGFAMWRCLVRGIFSIVPLAWLPPPLQREWISSNVSEEDEPSLLVNGHFDSPLGSPGAADCGSCVASMLELSRLMLESGWIPPRPVIFLFNGAEELFLLLRAI</sequence>
<evidence type="ECO:0000259" key="4">
    <source>
        <dbReference type="Pfam" id="PF04389"/>
    </source>
</evidence>
<dbReference type="GO" id="GO:0008235">
    <property type="term" value="F:metalloexopeptidase activity"/>
    <property type="evidence" value="ECO:0007669"/>
    <property type="project" value="InterPro"/>
</dbReference>
<dbReference type="PANTHER" id="PTHR12147">
    <property type="entry name" value="METALLOPEPTIDASE M28 FAMILY MEMBER"/>
    <property type="match status" value="1"/>
</dbReference>
<dbReference type="GO" id="GO:0006508">
    <property type="term" value="P:proteolysis"/>
    <property type="evidence" value="ECO:0007669"/>
    <property type="project" value="InterPro"/>
</dbReference>
<comment type="cofactor">
    <cofactor evidence="1">
        <name>Zn(2+)</name>
        <dbReference type="ChEBI" id="CHEBI:29105"/>
    </cofactor>
</comment>
<evidence type="ECO:0000256" key="2">
    <source>
        <dbReference type="ARBA" id="ARBA00004240"/>
    </source>
</evidence>
<protein>
    <submittedName>
        <fullName evidence="5">Endoplasmic reticulum metallopeptidase 1</fullName>
    </submittedName>
</protein>
<accession>M8AUS0</accession>
<dbReference type="InterPro" id="IPR045175">
    <property type="entry name" value="M28_fam"/>
</dbReference>
<keyword evidence="3" id="KW-0256">Endoplasmic reticulum</keyword>
<dbReference type="PANTHER" id="PTHR12147:SF22">
    <property type="entry name" value="ENDOPLASMIC RETICULUM METALLOPEPTIDASE 1"/>
    <property type="match status" value="1"/>
</dbReference>
<comment type="subcellular location">
    <subcellularLocation>
        <location evidence="2">Endoplasmic reticulum</location>
    </subcellularLocation>
</comment>